<gene>
    <name evidence="1" type="ORF">GGR95_001526</name>
</gene>
<reference evidence="1 2" key="1">
    <citation type="submission" date="2020-08" db="EMBL/GenBank/DDBJ databases">
        <title>Genomic Encyclopedia of Type Strains, Phase IV (KMG-IV): sequencing the most valuable type-strain genomes for metagenomic binning, comparative biology and taxonomic classification.</title>
        <authorList>
            <person name="Goeker M."/>
        </authorList>
    </citation>
    <scope>NUCLEOTIDE SEQUENCE [LARGE SCALE GENOMIC DNA]</scope>
    <source>
        <strain evidence="1 2">DSM 102234</strain>
    </source>
</reference>
<dbReference type="AlphaFoldDB" id="A0A7W6E356"/>
<comment type="caution">
    <text evidence="1">The sequence shown here is derived from an EMBL/GenBank/DDBJ whole genome shotgun (WGS) entry which is preliminary data.</text>
</comment>
<name>A0A7W6E356_9RHOB</name>
<proteinExistence type="predicted"/>
<evidence type="ECO:0000313" key="2">
    <source>
        <dbReference type="Proteomes" id="UP000530268"/>
    </source>
</evidence>
<accession>A0A7W6E356</accession>
<keyword evidence="2" id="KW-1185">Reference proteome</keyword>
<sequence length="113" mass="12464">MNNKRLIAYTGIALLVGLALIEKATNSVDLVPANVVTVNSAPVNDGPDLWRITFELSSRETYQTETTSTRPQLAQGDPICLRMHERSWAKTKFTLTSDMSCWDGAVTPLRAPD</sequence>
<dbReference type="EMBL" id="JACIEI010000003">
    <property type="protein sequence ID" value="MBB3993895.1"/>
    <property type="molecule type" value="Genomic_DNA"/>
</dbReference>
<protein>
    <submittedName>
        <fullName evidence="1">Uncharacterized protein</fullName>
    </submittedName>
</protein>
<dbReference type="Proteomes" id="UP000530268">
    <property type="component" value="Unassembled WGS sequence"/>
</dbReference>
<organism evidence="1 2">
    <name type="scientific">Sulfitobacter undariae</name>
    <dbReference type="NCBI Taxonomy" id="1563671"/>
    <lineage>
        <taxon>Bacteria</taxon>
        <taxon>Pseudomonadati</taxon>
        <taxon>Pseudomonadota</taxon>
        <taxon>Alphaproteobacteria</taxon>
        <taxon>Rhodobacterales</taxon>
        <taxon>Roseobacteraceae</taxon>
        <taxon>Sulfitobacter</taxon>
    </lineage>
</organism>
<evidence type="ECO:0000313" key="1">
    <source>
        <dbReference type="EMBL" id="MBB3993895.1"/>
    </source>
</evidence>
<dbReference type="RefSeq" id="WP_184564393.1">
    <property type="nucleotide sequence ID" value="NZ_JACIEI010000003.1"/>
</dbReference>